<keyword evidence="1" id="KW-0732">Signal</keyword>
<gene>
    <name evidence="2" type="ORF">DFR47_10151</name>
</gene>
<evidence type="ECO:0000256" key="1">
    <source>
        <dbReference type="SAM" id="SignalP"/>
    </source>
</evidence>
<proteinExistence type="predicted"/>
<keyword evidence="3" id="KW-1185">Reference proteome</keyword>
<evidence type="ECO:0000313" key="2">
    <source>
        <dbReference type="EMBL" id="RBO98455.1"/>
    </source>
</evidence>
<dbReference type="Proteomes" id="UP000252893">
    <property type="component" value="Unassembled WGS sequence"/>
</dbReference>
<comment type="caution">
    <text evidence="2">The sequence shown here is derived from an EMBL/GenBank/DDBJ whole genome shotgun (WGS) entry which is preliminary data.</text>
</comment>
<sequence>MKKIIFVLTAATFSLVAMNYASADQGGVVPKLAQVIKQECGEPPATASDLDGIKYDMCVQVTIAKYKGTED</sequence>
<accession>A0A366E8P7</accession>
<organism evidence="2 3">
    <name type="scientific">Pseudochrobactrum asaccharolyticum</name>
    <dbReference type="NCBI Taxonomy" id="354351"/>
    <lineage>
        <taxon>Bacteria</taxon>
        <taxon>Pseudomonadati</taxon>
        <taxon>Pseudomonadota</taxon>
        <taxon>Alphaproteobacteria</taxon>
        <taxon>Hyphomicrobiales</taxon>
        <taxon>Brucellaceae</taxon>
        <taxon>Pseudochrobactrum</taxon>
    </lineage>
</organism>
<dbReference type="RefSeq" id="WP_113942435.1">
    <property type="nucleotide sequence ID" value="NZ_JBHEEG010000003.1"/>
</dbReference>
<feature type="chain" id="PRO_5016842212" evidence="1">
    <location>
        <begin position="24"/>
        <end position="71"/>
    </location>
</feature>
<dbReference type="EMBL" id="QNRH01000001">
    <property type="protein sequence ID" value="RBO98455.1"/>
    <property type="molecule type" value="Genomic_DNA"/>
</dbReference>
<reference evidence="2 3" key="1">
    <citation type="submission" date="2018-06" db="EMBL/GenBank/DDBJ databases">
        <title>Genomic Encyclopedia of Type Strains, Phase IV (KMG-IV): sequencing the most valuable type-strain genomes for metagenomic binning, comparative biology and taxonomic classification.</title>
        <authorList>
            <person name="Goeker M."/>
        </authorList>
    </citation>
    <scope>NUCLEOTIDE SEQUENCE [LARGE SCALE GENOMIC DNA]</scope>
    <source>
        <strain evidence="2 3">DSM 25619</strain>
    </source>
</reference>
<evidence type="ECO:0000313" key="3">
    <source>
        <dbReference type="Proteomes" id="UP000252893"/>
    </source>
</evidence>
<feature type="signal peptide" evidence="1">
    <location>
        <begin position="1"/>
        <end position="23"/>
    </location>
</feature>
<name>A0A366E8P7_9HYPH</name>
<dbReference type="AlphaFoldDB" id="A0A366E8P7"/>
<protein>
    <submittedName>
        <fullName evidence="2">Uncharacterized protein</fullName>
    </submittedName>
</protein>